<feature type="region of interest" description="Disordered" evidence="1">
    <location>
        <begin position="47"/>
        <end position="88"/>
    </location>
</feature>
<name>A0A7T1WS77_9ACTN</name>
<keyword evidence="3" id="KW-1185">Reference proteome</keyword>
<reference evidence="3" key="1">
    <citation type="submission" date="2020-02" db="EMBL/GenBank/DDBJ databases">
        <title>Streptomyces sp. ASO4wet.</title>
        <authorList>
            <person name="Risdian C."/>
            <person name="Landwehr W."/>
            <person name="Schupp P."/>
            <person name="Wink J."/>
        </authorList>
    </citation>
    <scope>NUCLEOTIDE SEQUENCE [LARGE SCALE GENOMIC DNA]</scope>
    <source>
        <strain evidence="3">ASO4wet</strain>
    </source>
</reference>
<dbReference type="KEGG" id="sbat:G4Z16_11215"/>
<evidence type="ECO:0000256" key="1">
    <source>
        <dbReference type="SAM" id="MobiDB-lite"/>
    </source>
</evidence>
<dbReference type="InterPro" id="IPR036689">
    <property type="entry name" value="ESAT-6-like_sf"/>
</dbReference>
<dbReference type="SUPFAM" id="SSF140453">
    <property type="entry name" value="EsxAB dimer-like"/>
    <property type="match status" value="1"/>
</dbReference>
<accession>A0A7T1WS77</accession>
<organism evidence="2 3">
    <name type="scientific">Streptomyces bathyalis</name>
    <dbReference type="NCBI Taxonomy" id="2710756"/>
    <lineage>
        <taxon>Bacteria</taxon>
        <taxon>Bacillati</taxon>
        <taxon>Actinomycetota</taxon>
        <taxon>Actinomycetes</taxon>
        <taxon>Kitasatosporales</taxon>
        <taxon>Streptomycetaceae</taxon>
        <taxon>Streptomyces</taxon>
    </lineage>
</organism>
<dbReference type="Proteomes" id="UP000595046">
    <property type="component" value="Chromosome"/>
</dbReference>
<evidence type="ECO:0000313" key="3">
    <source>
        <dbReference type="Proteomes" id="UP000595046"/>
    </source>
</evidence>
<protein>
    <submittedName>
        <fullName evidence="2">Uncharacterized protein</fullName>
    </submittedName>
</protein>
<dbReference type="EMBL" id="CP048882">
    <property type="protein sequence ID" value="QPP06867.1"/>
    <property type="molecule type" value="Genomic_DNA"/>
</dbReference>
<evidence type="ECO:0000313" key="2">
    <source>
        <dbReference type="EMBL" id="QPP06867.1"/>
    </source>
</evidence>
<dbReference type="RefSeq" id="WP_197350686.1">
    <property type="nucleotide sequence ID" value="NZ_CP048882.1"/>
</dbReference>
<sequence>MLTYAQVNEADFSGIQQAAQAWRQLRAAYEGLGERYENQVRRRLHQRWKGKTATSAGHTIVQCKRQTSEAAGEAGRMSKLLDDSSRPR</sequence>
<proteinExistence type="predicted"/>
<gene>
    <name evidence="2" type="ORF">G4Z16_11215</name>
</gene>
<dbReference type="AlphaFoldDB" id="A0A7T1WS77"/>
<feature type="compositionally biased region" description="Basic and acidic residues" evidence="1">
    <location>
        <begin position="79"/>
        <end position="88"/>
    </location>
</feature>